<dbReference type="CDD" id="cd05233">
    <property type="entry name" value="SDR_c"/>
    <property type="match status" value="1"/>
</dbReference>
<evidence type="ECO:0000256" key="2">
    <source>
        <dbReference type="ARBA" id="ARBA00023002"/>
    </source>
</evidence>
<evidence type="ECO:0000313" key="3">
    <source>
        <dbReference type="EMBL" id="CDQ41617.1"/>
    </source>
</evidence>
<keyword evidence="2" id="KW-0560">Oxidoreductase</keyword>
<dbReference type="PANTHER" id="PTHR42760">
    <property type="entry name" value="SHORT-CHAIN DEHYDROGENASES/REDUCTASES FAMILY MEMBER"/>
    <property type="match status" value="1"/>
</dbReference>
<dbReference type="eggNOG" id="COG1028">
    <property type="taxonomic scope" value="Bacteria"/>
</dbReference>
<comment type="caution">
    <text evidence="3">The sequence shown here is derived from an EMBL/GenBank/DDBJ whole genome shotgun (WGS) entry which is preliminary data.</text>
</comment>
<dbReference type="AlphaFoldDB" id="A0A024QHA0"/>
<dbReference type="PRINTS" id="PR00080">
    <property type="entry name" value="SDRFAMILY"/>
</dbReference>
<dbReference type="STRING" id="1462526.BN990_03991"/>
<gene>
    <name evidence="3" type="primary">cpnA_3</name>
    <name evidence="3" type="ORF">BN990_03991</name>
</gene>
<organism evidence="3 4">
    <name type="scientific">Virgibacillus massiliensis</name>
    <dbReference type="NCBI Taxonomy" id="1462526"/>
    <lineage>
        <taxon>Bacteria</taxon>
        <taxon>Bacillati</taxon>
        <taxon>Bacillota</taxon>
        <taxon>Bacilli</taxon>
        <taxon>Bacillales</taxon>
        <taxon>Bacillaceae</taxon>
        <taxon>Virgibacillus</taxon>
    </lineage>
</organism>
<dbReference type="GO" id="GO:0048038">
    <property type="term" value="F:quinone binding"/>
    <property type="evidence" value="ECO:0007669"/>
    <property type="project" value="TreeGrafter"/>
</dbReference>
<dbReference type="PROSITE" id="PS00061">
    <property type="entry name" value="ADH_SHORT"/>
    <property type="match status" value="1"/>
</dbReference>
<keyword evidence="4" id="KW-1185">Reference proteome</keyword>
<reference evidence="4" key="2">
    <citation type="submission" date="2014-05" db="EMBL/GenBank/DDBJ databases">
        <title>Draft genome sequence of Virgibacillus massiliensis Vm-5.</title>
        <authorList>
            <person name="Khelaifia S."/>
            <person name="Croce O."/>
            <person name="Lagier J.C."/>
            <person name="Raoult D."/>
        </authorList>
    </citation>
    <scope>NUCLEOTIDE SEQUENCE [LARGE SCALE GENOMIC DNA]</scope>
    <source>
        <strain evidence="4">Vm-5</strain>
    </source>
</reference>
<dbReference type="Gene3D" id="3.40.50.720">
    <property type="entry name" value="NAD(P)-binding Rossmann-like Domain"/>
    <property type="match status" value="1"/>
</dbReference>
<dbReference type="NCBIfam" id="NF005559">
    <property type="entry name" value="PRK07231.1"/>
    <property type="match status" value="1"/>
</dbReference>
<evidence type="ECO:0000256" key="1">
    <source>
        <dbReference type="ARBA" id="ARBA00006484"/>
    </source>
</evidence>
<dbReference type="InterPro" id="IPR002347">
    <property type="entry name" value="SDR_fam"/>
</dbReference>
<accession>A0A024QHA0</accession>
<evidence type="ECO:0000313" key="4">
    <source>
        <dbReference type="Proteomes" id="UP000028875"/>
    </source>
</evidence>
<proteinExistence type="inferred from homology"/>
<dbReference type="PRINTS" id="PR00081">
    <property type="entry name" value="GDHRDH"/>
</dbReference>
<dbReference type="PANTHER" id="PTHR42760:SF133">
    <property type="entry name" value="3-OXOACYL-[ACYL-CARRIER-PROTEIN] REDUCTASE"/>
    <property type="match status" value="1"/>
</dbReference>
<dbReference type="GO" id="GO:0016616">
    <property type="term" value="F:oxidoreductase activity, acting on the CH-OH group of donors, NAD or NADP as acceptor"/>
    <property type="evidence" value="ECO:0007669"/>
    <property type="project" value="TreeGrafter"/>
</dbReference>
<dbReference type="EMBL" id="CCDP010000003">
    <property type="protein sequence ID" value="CDQ41617.1"/>
    <property type="molecule type" value="Genomic_DNA"/>
</dbReference>
<dbReference type="FunFam" id="3.40.50.720:FF:000084">
    <property type="entry name" value="Short-chain dehydrogenase reductase"/>
    <property type="match status" value="1"/>
</dbReference>
<sequence length="246" mass="26012">MKIGRLDKKIAIVTGGASGIGEQMVDLFSKEGATVIAADINKEALEKVNQKENVIGMKLNVASDEDWAALAKEVYQCFGKIDVLVNNAGISSEKPYADINLDDWQKMLSINGFGSFAGIKHVASYMAKEKKGSIVNISSYTAQIGQGFNHYSASKGAVRALSKAAATTFGKSGVRVNALFPGIIETPMTKGLSTSKELVGQLIQATPLQRLGQPEDIANAALFLASDDSSYITGAELVIDGGFSAQ</sequence>
<dbReference type="Proteomes" id="UP000028875">
    <property type="component" value="Unassembled WGS sequence"/>
</dbReference>
<protein>
    <submittedName>
        <fullName evidence="3">Cyclopentanol dehydrogenase</fullName>
    </submittedName>
</protein>
<reference evidence="3 4" key="1">
    <citation type="submission" date="2014-03" db="EMBL/GenBank/DDBJ databases">
        <authorList>
            <person name="Urmite Genomes U."/>
        </authorList>
    </citation>
    <scope>NUCLEOTIDE SEQUENCE [LARGE SCALE GENOMIC DNA]</scope>
    <source>
        <strain evidence="3 4">Vm-5</strain>
    </source>
</reference>
<dbReference type="SUPFAM" id="SSF51735">
    <property type="entry name" value="NAD(P)-binding Rossmann-fold domains"/>
    <property type="match status" value="1"/>
</dbReference>
<dbReference type="Pfam" id="PF13561">
    <property type="entry name" value="adh_short_C2"/>
    <property type="match status" value="1"/>
</dbReference>
<dbReference type="InterPro" id="IPR020904">
    <property type="entry name" value="Sc_DH/Rdtase_CS"/>
</dbReference>
<dbReference type="InterPro" id="IPR036291">
    <property type="entry name" value="NAD(P)-bd_dom_sf"/>
</dbReference>
<dbReference type="GO" id="GO:0006633">
    <property type="term" value="P:fatty acid biosynthetic process"/>
    <property type="evidence" value="ECO:0007669"/>
    <property type="project" value="TreeGrafter"/>
</dbReference>
<comment type="similarity">
    <text evidence="1">Belongs to the short-chain dehydrogenases/reductases (SDR) family.</text>
</comment>
<dbReference type="GO" id="GO:0008206">
    <property type="term" value="P:bile acid metabolic process"/>
    <property type="evidence" value="ECO:0007669"/>
    <property type="project" value="UniProtKB-ARBA"/>
</dbReference>
<name>A0A024QHA0_9BACI</name>